<keyword evidence="1" id="KW-0479">Metal-binding</keyword>
<feature type="domain" description="Sulfatase N-terminal" evidence="3">
    <location>
        <begin position="39"/>
        <end position="378"/>
    </location>
</feature>
<dbReference type="InterPro" id="IPR017850">
    <property type="entry name" value="Alkaline_phosphatase_core_sf"/>
</dbReference>
<protein>
    <submittedName>
        <fullName evidence="4">Sulfatase</fullName>
    </submittedName>
</protein>
<evidence type="ECO:0000313" key="4">
    <source>
        <dbReference type="EMBL" id="RAV10912.1"/>
    </source>
</evidence>
<comment type="caution">
    <text evidence="4">The sequence shown here is derived from an EMBL/GenBank/DDBJ whole genome shotgun (WGS) entry which is preliminary data.</text>
</comment>
<gene>
    <name evidence="4" type="ORF">DQG23_36980</name>
</gene>
<keyword evidence="2" id="KW-0378">Hydrolase</keyword>
<evidence type="ECO:0000259" key="3">
    <source>
        <dbReference type="Pfam" id="PF00884"/>
    </source>
</evidence>
<dbReference type="Gene3D" id="3.40.720.10">
    <property type="entry name" value="Alkaline Phosphatase, subunit A"/>
    <property type="match status" value="1"/>
</dbReference>
<evidence type="ECO:0000256" key="2">
    <source>
        <dbReference type="ARBA" id="ARBA00022801"/>
    </source>
</evidence>
<name>A0A329LUV4_9BACL</name>
<dbReference type="GO" id="GO:0005737">
    <property type="term" value="C:cytoplasm"/>
    <property type="evidence" value="ECO:0007669"/>
    <property type="project" value="TreeGrafter"/>
</dbReference>
<dbReference type="InterPro" id="IPR000917">
    <property type="entry name" value="Sulfatase_N"/>
</dbReference>
<dbReference type="Proteomes" id="UP000250369">
    <property type="component" value="Unassembled WGS sequence"/>
</dbReference>
<evidence type="ECO:0000256" key="1">
    <source>
        <dbReference type="ARBA" id="ARBA00022723"/>
    </source>
</evidence>
<organism evidence="4 5">
    <name type="scientific">Paenibacillus contaminans</name>
    <dbReference type="NCBI Taxonomy" id="450362"/>
    <lineage>
        <taxon>Bacteria</taxon>
        <taxon>Bacillati</taxon>
        <taxon>Bacillota</taxon>
        <taxon>Bacilli</taxon>
        <taxon>Bacillales</taxon>
        <taxon>Paenibacillaceae</taxon>
        <taxon>Paenibacillus</taxon>
    </lineage>
</organism>
<dbReference type="AlphaFoldDB" id="A0A329LUV4"/>
<keyword evidence="5" id="KW-1185">Reference proteome</keyword>
<dbReference type="PANTHER" id="PTHR45953">
    <property type="entry name" value="IDURONATE 2-SULFATASE"/>
    <property type="match status" value="1"/>
</dbReference>
<dbReference type="GO" id="GO:0046872">
    <property type="term" value="F:metal ion binding"/>
    <property type="evidence" value="ECO:0007669"/>
    <property type="project" value="UniProtKB-KW"/>
</dbReference>
<sequence length="500" mass="56651">MEGRERRLSERGITAARAWLSCMNSLIGGKVYAVSGSAPNILLITADQLRYDCVGYGGTYPVHTPNLNALAAQGAAFTNAFSHIPLCCPARQSLLHGRRPETFGALWNFSGALPVASLQPEAFTWTRSLADNGYRSAFLGKWGVHPTLDATAFGYDSYTGELDYRRFAESRYPDVAYTNGFFGETNPIPVEHSRTHWFAGRAVEQLEKLQASGAPWHMALHFTDPHLPCRPSGRFADMYDPASIPEWAGFRETFADKPYIQRQQLLNWDIEHYIWEDWAPIVARYYGMISQVDEAVGIVLKALKESGQDDNTIVIFTADHGDMCGSHRMMDKHYILYDDVVHVPFMIRWYGRWESGLRCDRFVYNILDLVPTLLEAAGLEAEPGFLQGRSLVPLLAGRQDEIVDWRDAVVASYNGQQFGLYTQRMIRTERWKYVWNTTDMDELYDLLEDPAELVNLIGDPPSEAELSVLRRRLYEQLAADGDGLVGNEWMRRQLLGGRKL</sequence>
<proteinExistence type="predicted"/>
<dbReference type="EMBL" id="QMFB01000040">
    <property type="protein sequence ID" value="RAV10912.1"/>
    <property type="molecule type" value="Genomic_DNA"/>
</dbReference>
<dbReference type="Pfam" id="PF00884">
    <property type="entry name" value="Sulfatase"/>
    <property type="match status" value="1"/>
</dbReference>
<dbReference type="CDD" id="cd16033">
    <property type="entry name" value="sulfatase_like"/>
    <property type="match status" value="1"/>
</dbReference>
<dbReference type="SUPFAM" id="SSF53649">
    <property type="entry name" value="Alkaline phosphatase-like"/>
    <property type="match status" value="1"/>
</dbReference>
<dbReference type="PANTHER" id="PTHR45953:SF1">
    <property type="entry name" value="IDURONATE 2-SULFATASE"/>
    <property type="match status" value="1"/>
</dbReference>
<reference evidence="4 5" key="1">
    <citation type="journal article" date="2009" name="Int. J. Syst. Evol. Microbiol.">
        <title>Paenibacillus contaminans sp. nov., isolated from a contaminated laboratory plate.</title>
        <authorList>
            <person name="Chou J.H."/>
            <person name="Lee J.H."/>
            <person name="Lin M.C."/>
            <person name="Chang P.S."/>
            <person name="Arun A.B."/>
            <person name="Young C.C."/>
            <person name="Chen W.M."/>
        </authorList>
    </citation>
    <scope>NUCLEOTIDE SEQUENCE [LARGE SCALE GENOMIC DNA]</scope>
    <source>
        <strain evidence="4 5">CKOBP-6</strain>
    </source>
</reference>
<evidence type="ECO:0000313" key="5">
    <source>
        <dbReference type="Proteomes" id="UP000250369"/>
    </source>
</evidence>
<dbReference type="GO" id="GO:0008484">
    <property type="term" value="F:sulfuric ester hydrolase activity"/>
    <property type="evidence" value="ECO:0007669"/>
    <property type="project" value="TreeGrafter"/>
</dbReference>
<accession>A0A329LUV4</accession>